<dbReference type="Pfam" id="PF12685">
    <property type="entry name" value="SpoIIIAH"/>
    <property type="match status" value="1"/>
</dbReference>
<feature type="region of interest" description="Disordered" evidence="1">
    <location>
        <begin position="43"/>
        <end position="70"/>
    </location>
</feature>
<dbReference type="EMBL" id="FUXM01000008">
    <property type="protein sequence ID" value="SJZ83814.1"/>
    <property type="molecule type" value="Genomic_DNA"/>
</dbReference>
<evidence type="ECO:0000313" key="3">
    <source>
        <dbReference type="Proteomes" id="UP000189933"/>
    </source>
</evidence>
<dbReference type="Gene3D" id="1.10.287.4300">
    <property type="entry name" value="Stage III sporulation protein AH-like"/>
    <property type="match status" value="1"/>
</dbReference>
<name>A0A1T4NX07_9FIRM</name>
<evidence type="ECO:0000256" key="1">
    <source>
        <dbReference type="SAM" id="MobiDB-lite"/>
    </source>
</evidence>
<gene>
    <name evidence="2" type="ORF">SAMN02745885_01074</name>
</gene>
<sequence>MERKFKDWGMVAIVGGLILLAGLSVNDDFIDFVNSLRQAKSTAHQLSEKPAPLPTGKEEQPKLPATPVLQPETRESNGFFEDYRLERDRIRSQQIETLKEIVAGDGAAEIKRKAQEQLLNLTASAAKEVEVENLLKAKNFQDVVVFLQEKGATVVVKEQALDGDGLARLTDLVAKVSGRNPADIIIIPKK</sequence>
<accession>A0A1T4NX07</accession>
<dbReference type="RefSeq" id="WP_159071833.1">
    <property type="nucleotide sequence ID" value="NZ_FUXM01000008.1"/>
</dbReference>
<dbReference type="Proteomes" id="UP000189933">
    <property type="component" value="Unassembled WGS sequence"/>
</dbReference>
<protein>
    <submittedName>
        <fullName evidence="2">Stage III sporulation protein AH</fullName>
    </submittedName>
</protein>
<dbReference type="InterPro" id="IPR024232">
    <property type="entry name" value="SpoIIIAH"/>
</dbReference>
<organism evidence="2 3">
    <name type="scientific">Carboxydocella sporoproducens DSM 16521</name>
    <dbReference type="NCBI Taxonomy" id="1121270"/>
    <lineage>
        <taxon>Bacteria</taxon>
        <taxon>Bacillati</taxon>
        <taxon>Bacillota</taxon>
        <taxon>Clostridia</taxon>
        <taxon>Eubacteriales</taxon>
        <taxon>Clostridiales Family XVI. Incertae Sedis</taxon>
        <taxon>Carboxydocella</taxon>
    </lineage>
</organism>
<reference evidence="3" key="1">
    <citation type="submission" date="2017-02" db="EMBL/GenBank/DDBJ databases">
        <authorList>
            <person name="Varghese N."/>
            <person name="Submissions S."/>
        </authorList>
    </citation>
    <scope>NUCLEOTIDE SEQUENCE [LARGE SCALE GENOMIC DNA]</scope>
    <source>
        <strain evidence="3">DSM 16521</strain>
    </source>
</reference>
<keyword evidence="3" id="KW-1185">Reference proteome</keyword>
<dbReference type="AlphaFoldDB" id="A0A1T4NX07"/>
<dbReference type="OrthoDB" id="1680784at2"/>
<proteinExistence type="predicted"/>
<dbReference type="InterPro" id="IPR038503">
    <property type="entry name" value="SpoIIIAH_sf"/>
</dbReference>
<evidence type="ECO:0000313" key="2">
    <source>
        <dbReference type="EMBL" id="SJZ83814.1"/>
    </source>
</evidence>